<keyword evidence="2" id="KW-0333">Golgi apparatus</keyword>
<evidence type="ECO:0000313" key="5">
    <source>
        <dbReference type="EMBL" id="GIH04115.1"/>
    </source>
</evidence>
<keyword evidence="3" id="KW-0446">Lipid-binding</keyword>
<sequence length="219" mass="24121">MELSLAEQLLLLSYDDVTGKPAIPMSNLDHGLAAAQLLDLHYQGKLTLDHGRLAAVDRADTDPVLAKIRAHKPHTPDWWVYHLADPHRRERLLDRLIDAGMLERREHRILGMFPVRAYPEVDPTEERALVDHLRDVVTGQAEPDRRSLGLLALAHGCGLDRHLFPTLDATLVRHRLNELTQGDWCGQAVRKVVEAENVAMLAAVSGGIVASTAGAVAGT</sequence>
<evidence type="ECO:0000256" key="1">
    <source>
        <dbReference type="ARBA" id="ARBA00004255"/>
    </source>
</evidence>
<evidence type="ECO:0000256" key="2">
    <source>
        <dbReference type="ARBA" id="ARBA00023034"/>
    </source>
</evidence>
<organism evidence="5 6">
    <name type="scientific">Rhizocola hellebori</name>
    <dbReference type="NCBI Taxonomy" id="1392758"/>
    <lineage>
        <taxon>Bacteria</taxon>
        <taxon>Bacillati</taxon>
        <taxon>Actinomycetota</taxon>
        <taxon>Actinomycetes</taxon>
        <taxon>Micromonosporales</taxon>
        <taxon>Micromonosporaceae</taxon>
        <taxon>Rhizocola</taxon>
    </lineage>
</organism>
<proteinExistence type="predicted"/>
<dbReference type="PANTHER" id="PTHR12704">
    <property type="entry name" value="TRANS-GOLGI PROTEIN GMX33"/>
    <property type="match status" value="1"/>
</dbReference>
<dbReference type="Gene3D" id="1.10.3630.10">
    <property type="entry name" value="yeast vps74-n-term truncation variant domain like"/>
    <property type="match status" value="1"/>
</dbReference>
<comment type="caution">
    <text evidence="5">The sequence shown here is derived from an EMBL/GenBank/DDBJ whole genome shotgun (WGS) entry which is preliminary data.</text>
</comment>
<dbReference type="InterPro" id="IPR038261">
    <property type="entry name" value="GPP34-like_sf"/>
</dbReference>
<evidence type="ECO:0000256" key="3">
    <source>
        <dbReference type="ARBA" id="ARBA00023121"/>
    </source>
</evidence>
<protein>
    <recommendedName>
        <fullName evidence="7">GPP34 family phosphoprotein</fullName>
    </recommendedName>
</protein>
<dbReference type="AlphaFoldDB" id="A0A8J3Q6M7"/>
<dbReference type="EMBL" id="BONY01000011">
    <property type="protein sequence ID" value="GIH04115.1"/>
    <property type="molecule type" value="Genomic_DNA"/>
</dbReference>
<dbReference type="PANTHER" id="PTHR12704:SF2">
    <property type="entry name" value="GOLGI PHOSPHOPROTEIN 3 HOMOLOG SAURON"/>
    <property type="match status" value="1"/>
</dbReference>
<gene>
    <name evidence="5" type="ORF">Rhe02_21820</name>
</gene>
<dbReference type="GO" id="GO:0006890">
    <property type="term" value="P:retrograde vesicle-mediated transport, Golgi to endoplasmic reticulum"/>
    <property type="evidence" value="ECO:0007669"/>
    <property type="project" value="TreeGrafter"/>
</dbReference>
<dbReference type="GO" id="GO:0043001">
    <property type="term" value="P:Golgi to plasma membrane protein transport"/>
    <property type="evidence" value="ECO:0007669"/>
    <property type="project" value="TreeGrafter"/>
</dbReference>
<dbReference type="RefSeq" id="WP_203908012.1">
    <property type="nucleotide sequence ID" value="NZ_BONY01000011.1"/>
</dbReference>
<keyword evidence="4" id="KW-0472">Membrane</keyword>
<dbReference type="InterPro" id="IPR008628">
    <property type="entry name" value="GPP34-like"/>
</dbReference>
<dbReference type="GO" id="GO:0007030">
    <property type="term" value="P:Golgi organization"/>
    <property type="evidence" value="ECO:0007669"/>
    <property type="project" value="TreeGrafter"/>
</dbReference>
<accession>A0A8J3Q6M7</accession>
<dbReference type="Pfam" id="PF05719">
    <property type="entry name" value="GPP34"/>
    <property type="match status" value="1"/>
</dbReference>
<comment type="subcellular location">
    <subcellularLocation>
        <location evidence="1">Golgi apparatus membrane</location>
        <topology evidence="1">Peripheral membrane protein</topology>
        <orientation evidence="1">Cytoplasmic side</orientation>
    </subcellularLocation>
</comment>
<evidence type="ECO:0000256" key="4">
    <source>
        <dbReference type="ARBA" id="ARBA00023136"/>
    </source>
</evidence>
<evidence type="ECO:0000313" key="6">
    <source>
        <dbReference type="Proteomes" id="UP000612899"/>
    </source>
</evidence>
<reference evidence="5" key="1">
    <citation type="submission" date="2021-01" db="EMBL/GenBank/DDBJ databases">
        <title>Whole genome shotgun sequence of Rhizocola hellebori NBRC 109834.</title>
        <authorList>
            <person name="Komaki H."/>
            <person name="Tamura T."/>
        </authorList>
    </citation>
    <scope>NUCLEOTIDE SEQUENCE</scope>
    <source>
        <strain evidence="5">NBRC 109834</strain>
    </source>
</reference>
<dbReference type="Proteomes" id="UP000612899">
    <property type="component" value="Unassembled WGS sequence"/>
</dbReference>
<dbReference type="GO" id="GO:0012505">
    <property type="term" value="C:endomembrane system"/>
    <property type="evidence" value="ECO:0007669"/>
    <property type="project" value="UniProtKB-ARBA"/>
</dbReference>
<dbReference type="GO" id="GO:0070273">
    <property type="term" value="F:phosphatidylinositol-4-phosphate binding"/>
    <property type="evidence" value="ECO:0007669"/>
    <property type="project" value="InterPro"/>
</dbReference>
<keyword evidence="6" id="KW-1185">Reference proteome</keyword>
<dbReference type="GO" id="GO:0048194">
    <property type="term" value="P:Golgi vesicle budding"/>
    <property type="evidence" value="ECO:0007669"/>
    <property type="project" value="TreeGrafter"/>
</dbReference>
<name>A0A8J3Q6M7_9ACTN</name>
<dbReference type="GO" id="GO:0005829">
    <property type="term" value="C:cytosol"/>
    <property type="evidence" value="ECO:0007669"/>
    <property type="project" value="TreeGrafter"/>
</dbReference>
<evidence type="ECO:0008006" key="7">
    <source>
        <dbReference type="Google" id="ProtNLM"/>
    </source>
</evidence>